<protein>
    <submittedName>
        <fullName evidence="2">Uncharacterized protein</fullName>
    </submittedName>
</protein>
<reference evidence="2 3" key="1">
    <citation type="submission" date="2017-03" db="EMBL/GenBank/DDBJ databases">
        <title>Comparative genomics of the toxic Baltic Sea cyanobacteria Nodularia spumigena UHCC 0039 and its response on varying salinity.</title>
        <authorList>
            <person name="Teikari J.E."/>
        </authorList>
    </citation>
    <scope>NUCLEOTIDE SEQUENCE [LARGE SCALE GENOMIC DNA]</scope>
    <source>
        <strain evidence="2 3">UHCC 0039</strain>
        <plasmid evidence="3">puhcc0039a</plasmid>
    </source>
</reference>
<evidence type="ECO:0000256" key="1">
    <source>
        <dbReference type="SAM" id="SignalP"/>
    </source>
</evidence>
<sequence>MIMNPKKLKLTGWIISLGISLIAFTDTADATTPIIRSFKQSQVSGDHATLQTINVWNGHGVSISFYQTGEIIKRVWIDDPSQILVDTDGCLEGINQNCQSPGAGLIHLRRINRVSIPGLPQTWGTHLTIITQTSGNQRQSYHFRVVPADGNPKYSQVAIINNPPSPRRLQPLRTTFNTAREVRAGVTVALRNQWINPSDSLHQRITNFIGYLTQGDEIQEAADKAVVSMQLVNKLIEIGKRPTIPEKPPEIFTGINHEN</sequence>
<proteinExistence type="predicted"/>
<organism evidence="2 3">
    <name type="scientific">Nodularia spumigena UHCC 0039</name>
    <dbReference type="NCBI Taxonomy" id="1914872"/>
    <lineage>
        <taxon>Bacteria</taxon>
        <taxon>Bacillati</taxon>
        <taxon>Cyanobacteriota</taxon>
        <taxon>Cyanophyceae</taxon>
        <taxon>Nostocales</taxon>
        <taxon>Nodulariaceae</taxon>
        <taxon>Nodularia</taxon>
    </lineage>
</organism>
<feature type="chain" id="PRO_5015453444" evidence="1">
    <location>
        <begin position="26"/>
        <end position="259"/>
    </location>
</feature>
<gene>
    <name evidence="2" type="ORF">BMF81_04761</name>
</gene>
<evidence type="ECO:0000313" key="3">
    <source>
        <dbReference type="Proteomes" id="UP000244056"/>
    </source>
</evidence>
<name>A0A2S0QBA8_NODSP</name>
<keyword evidence="2" id="KW-0614">Plasmid</keyword>
<feature type="signal peptide" evidence="1">
    <location>
        <begin position="1"/>
        <end position="25"/>
    </location>
</feature>
<evidence type="ECO:0000313" key="2">
    <source>
        <dbReference type="EMBL" id="AVZ31739.1"/>
    </source>
</evidence>
<dbReference type="EMBL" id="CP020115">
    <property type="protein sequence ID" value="AVZ31739.1"/>
    <property type="molecule type" value="Genomic_DNA"/>
</dbReference>
<accession>A0A2S0QBA8</accession>
<keyword evidence="1" id="KW-0732">Signal</keyword>
<dbReference type="Proteomes" id="UP000244056">
    <property type="component" value="Plasmid pUHCC0039a"/>
</dbReference>
<dbReference type="KEGG" id="nsp:BMF81_04761"/>
<geneLocation type="plasmid" evidence="3">
    <name>puhcc0039a</name>
</geneLocation>
<dbReference type="AlphaFoldDB" id="A0A2S0QBA8"/>